<dbReference type="EMBL" id="GBRH01251835">
    <property type="protein sequence ID" value="JAD46060.1"/>
    <property type="molecule type" value="Transcribed_RNA"/>
</dbReference>
<reference evidence="1" key="2">
    <citation type="journal article" date="2015" name="Data Brief">
        <title>Shoot transcriptome of the giant reed, Arundo donax.</title>
        <authorList>
            <person name="Barrero R.A."/>
            <person name="Guerrero F.D."/>
            <person name="Moolhuijzen P."/>
            <person name="Goolsby J.A."/>
            <person name="Tidwell J."/>
            <person name="Bellgard S.E."/>
            <person name="Bellgard M.I."/>
        </authorList>
    </citation>
    <scope>NUCLEOTIDE SEQUENCE</scope>
    <source>
        <tissue evidence="1">Shoot tissue taken approximately 20 cm above the soil surface</tissue>
    </source>
</reference>
<protein>
    <submittedName>
        <fullName evidence="1">Uncharacterized protein</fullName>
    </submittedName>
</protein>
<accession>A0A0A9AAN9</accession>
<name>A0A0A9AAN9_ARUDO</name>
<proteinExistence type="predicted"/>
<evidence type="ECO:0000313" key="1">
    <source>
        <dbReference type="EMBL" id="JAD46060.1"/>
    </source>
</evidence>
<organism evidence="1">
    <name type="scientific">Arundo donax</name>
    <name type="common">Giant reed</name>
    <name type="synonym">Donax arundinaceus</name>
    <dbReference type="NCBI Taxonomy" id="35708"/>
    <lineage>
        <taxon>Eukaryota</taxon>
        <taxon>Viridiplantae</taxon>
        <taxon>Streptophyta</taxon>
        <taxon>Embryophyta</taxon>
        <taxon>Tracheophyta</taxon>
        <taxon>Spermatophyta</taxon>
        <taxon>Magnoliopsida</taxon>
        <taxon>Liliopsida</taxon>
        <taxon>Poales</taxon>
        <taxon>Poaceae</taxon>
        <taxon>PACMAD clade</taxon>
        <taxon>Arundinoideae</taxon>
        <taxon>Arundineae</taxon>
        <taxon>Arundo</taxon>
    </lineage>
</organism>
<dbReference type="AlphaFoldDB" id="A0A0A9AAN9"/>
<reference evidence="1" key="1">
    <citation type="submission" date="2014-09" db="EMBL/GenBank/DDBJ databases">
        <authorList>
            <person name="Magalhaes I.L.F."/>
            <person name="Oliveira U."/>
            <person name="Santos F.R."/>
            <person name="Vidigal T.H.D.A."/>
            <person name="Brescovit A.D."/>
            <person name="Santos A.J."/>
        </authorList>
    </citation>
    <scope>NUCLEOTIDE SEQUENCE</scope>
    <source>
        <tissue evidence="1">Shoot tissue taken approximately 20 cm above the soil surface</tissue>
    </source>
</reference>
<sequence>MFVEIYHYQSYMIGNATL</sequence>